<dbReference type="SMART" id="SM00486">
    <property type="entry name" value="POLBc"/>
    <property type="match status" value="1"/>
</dbReference>
<dbReference type="FunFam" id="3.30.420.10:FF:000004">
    <property type="entry name" value="DNA polymerase"/>
    <property type="match status" value="1"/>
</dbReference>
<feature type="compositionally biased region" description="Polar residues" evidence="10">
    <location>
        <begin position="1"/>
        <end position="10"/>
    </location>
</feature>
<dbReference type="GO" id="GO:0003677">
    <property type="term" value="F:DNA binding"/>
    <property type="evidence" value="ECO:0007669"/>
    <property type="project" value="UniProtKB-KW"/>
</dbReference>
<dbReference type="GO" id="GO:0006287">
    <property type="term" value="P:base-excision repair, gap-filling"/>
    <property type="evidence" value="ECO:0007669"/>
    <property type="project" value="TreeGrafter"/>
</dbReference>
<sequence length="545" mass="61576">MPNDRSTPTTRVLAGNRNPAANRGLAPAASFSDVLKDLSVNDEGVDTWVRPTPPRSNGTRPYIKFQSIDITESSRTVETSELHLFGVTKAGYSILTRVLGFEHYFYYPAPSGLLEADLEPLCNYANALLTPSAIGRPSNLPIQRIELGPQKTTSTARESPYLRIYLSNHNEMDRLPIRIFNSAKCQYRNLFRSRQGSCEAQVPYHLRFMVDTGINAMSWLKLAADKYEVVPEAKRISICQLEVSIQYDDEHIMLCSTPDNRELFAPLRILSFDIETHVPPSGAFPTAVKDSVIQIGNMVSTFGQTNPSIRVVFTVDSCSPIDGAQVQSFKTETDMLLAWKKFILEVDPDIITGYNITKFDIPYILNRASALGLTQFPYLGRLKSWRQVLSAPFAKIDQFSDCPGYNGRLLLDVFNHIRDNYPDLRESGKSKLNNVSKMFLGDQKEDLPYNQIPVLQSGNADTRRTLAIYCLKDTYLPLRLLTKLECLEKEIKAAKEAHVPFNAMRERSSLKRLSQNCRNAIARDYILVDPREFFKPEVKTPRNGL</sequence>
<dbReference type="OrthoDB" id="2414538at2759"/>
<evidence type="ECO:0000256" key="6">
    <source>
        <dbReference type="ARBA" id="ARBA00022932"/>
    </source>
</evidence>
<proteinExistence type="inferred from homology"/>
<evidence type="ECO:0000256" key="9">
    <source>
        <dbReference type="ARBA" id="ARBA00049244"/>
    </source>
</evidence>
<dbReference type="InterPro" id="IPR050240">
    <property type="entry name" value="DNA_pol_type-B"/>
</dbReference>
<keyword evidence="13" id="KW-1185">Reference proteome</keyword>
<feature type="domain" description="DNA-directed DNA polymerase family B exonuclease" evidence="11">
    <location>
        <begin position="199"/>
        <end position="421"/>
    </location>
</feature>
<keyword evidence="6" id="KW-0239">DNA-directed DNA polymerase</keyword>
<evidence type="ECO:0000259" key="11">
    <source>
        <dbReference type="Pfam" id="PF03104"/>
    </source>
</evidence>
<dbReference type="InterPro" id="IPR036397">
    <property type="entry name" value="RNaseH_sf"/>
</dbReference>
<dbReference type="GO" id="GO:0003887">
    <property type="term" value="F:DNA-directed DNA polymerase activity"/>
    <property type="evidence" value="ECO:0007669"/>
    <property type="project" value="UniProtKB-KW"/>
</dbReference>
<comment type="catalytic activity">
    <reaction evidence="9">
        <text>DNA(n) + a 2'-deoxyribonucleoside 5'-triphosphate = DNA(n+1) + diphosphate</text>
        <dbReference type="Rhea" id="RHEA:22508"/>
        <dbReference type="Rhea" id="RHEA-COMP:17339"/>
        <dbReference type="Rhea" id="RHEA-COMP:17340"/>
        <dbReference type="ChEBI" id="CHEBI:33019"/>
        <dbReference type="ChEBI" id="CHEBI:61560"/>
        <dbReference type="ChEBI" id="CHEBI:173112"/>
        <dbReference type="EC" id="2.7.7.7"/>
    </reaction>
</comment>
<dbReference type="EMBL" id="NHYD01000963">
    <property type="protein sequence ID" value="PPQ92839.1"/>
    <property type="molecule type" value="Genomic_DNA"/>
</dbReference>
<evidence type="ECO:0000256" key="1">
    <source>
        <dbReference type="ARBA" id="ARBA00005755"/>
    </source>
</evidence>
<accession>A0A409XPX4</accession>
<reference evidence="12 13" key="1">
    <citation type="journal article" date="2018" name="Evol. Lett.">
        <title>Horizontal gene cluster transfer increased hallucinogenic mushroom diversity.</title>
        <authorList>
            <person name="Reynolds H.T."/>
            <person name="Vijayakumar V."/>
            <person name="Gluck-Thaler E."/>
            <person name="Korotkin H.B."/>
            <person name="Matheny P.B."/>
            <person name="Slot J.C."/>
        </authorList>
    </citation>
    <scope>NUCLEOTIDE SEQUENCE [LARGE SCALE GENOMIC DNA]</scope>
    <source>
        <strain evidence="12 13">2631</strain>
    </source>
</reference>
<evidence type="ECO:0000313" key="13">
    <source>
        <dbReference type="Proteomes" id="UP000283269"/>
    </source>
</evidence>
<evidence type="ECO:0000313" key="12">
    <source>
        <dbReference type="EMBL" id="PPQ92839.1"/>
    </source>
</evidence>
<dbReference type="Pfam" id="PF03104">
    <property type="entry name" value="DNA_pol_B_exo1"/>
    <property type="match status" value="1"/>
</dbReference>
<keyword evidence="5" id="KW-0235">DNA replication</keyword>
<evidence type="ECO:0000256" key="4">
    <source>
        <dbReference type="ARBA" id="ARBA00022695"/>
    </source>
</evidence>
<dbReference type="InterPro" id="IPR006172">
    <property type="entry name" value="DNA-dir_DNA_pol_B"/>
</dbReference>
<dbReference type="GO" id="GO:0043625">
    <property type="term" value="C:delta DNA polymerase complex"/>
    <property type="evidence" value="ECO:0007669"/>
    <property type="project" value="TreeGrafter"/>
</dbReference>
<evidence type="ECO:0000256" key="8">
    <source>
        <dbReference type="ARBA" id="ARBA00024411"/>
    </source>
</evidence>
<feature type="region of interest" description="Disordered" evidence="10">
    <location>
        <begin position="1"/>
        <end position="21"/>
    </location>
</feature>
<dbReference type="AlphaFoldDB" id="A0A409XPX4"/>
<dbReference type="GO" id="GO:0045004">
    <property type="term" value="P:DNA replication proofreading"/>
    <property type="evidence" value="ECO:0007669"/>
    <property type="project" value="TreeGrafter"/>
</dbReference>
<dbReference type="InterPro" id="IPR012337">
    <property type="entry name" value="RNaseH-like_sf"/>
</dbReference>
<evidence type="ECO:0000256" key="2">
    <source>
        <dbReference type="ARBA" id="ARBA00012417"/>
    </source>
</evidence>
<dbReference type="InterPro" id="IPR006133">
    <property type="entry name" value="DNA-dir_DNA_pol_B_exonuc"/>
</dbReference>
<keyword evidence="3" id="KW-0808">Transferase</keyword>
<comment type="similarity">
    <text evidence="1">Belongs to the DNA polymerase type-B family.</text>
</comment>
<gene>
    <name evidence="12" type="ORF">CVT25_004327</name>
</gene>
<dbReference type="Gene3D" id="3.30.420.10">
    <property type="entry name" value="Ribonuclease H-like superfamily/Ribonuclease H"/>
    <property type="match status" value="1"/>
</dbReference>
<keyword evidence="4" id="KW-0548">Nucleotidyltransferase</keyword>
<evidence type="ECO:0000256" key="5">
    <source>
        <dbReference type="ARBA" id="ARBA00022705"/>
    </source>
</evidence>
<dbReference type="EC" id="2.7.7.7" evidence="2"/>
<organism evidence="12 13">
    <name type="scientific">Psilocybe cyanescens</name>
    <dbReference type="NCBI Taxonomy" id="93625"/>
    <lineage>
        <taxon>Eukaryota</taxon>
        <taxon>Fungi</taxon>
        <taxon>Dikarya</taxon>
        <taxon>Basidiomycota</taxon>
        <taxon>Agaricomycotina</taxon>
        <taxon>Agaricomycetes</taxon>
        <taxon>Agaricomycetidae</taxon>
        <taxon>Agaricales</taxon>
        <taxon>Agaricineae</taxon>
        <taxon>Strophariaceae</taxon>
        <taxon>Psilocybe</taxon>
    </lineage>
</organism>
<dbReference type="STRING" id="93625.A0A409XPX4"/>
<dbReference type="Gene3D" id="3.30.342.10">
    <property type="entry name" value="DNA Polymerase, chain B, domain 1"/>
    <property type="match status" value="1"/>
</dbReference>
<dbReference type="PANTHER" id="PTHR10322">
    <property type="entry name" value="DNA POLYMERASE CATALYTIC SUBUNIT"/>
    <property type="match status" value="1"/>
</dbReference>
<evidence type="ECO:0000256" key="7">
    <source>
        <dbReference type="ARBA" id="ARBA00023125"/>
    </source>
</evidence>
<evidence type="ECO:0000256" key="3">
    <source>
        <dbReference type="ARBA" id="ARBA00022679"/>
    </source>
</evidence>
<comment type="caution">
    <text evidence="12">The sequence shown here is derived from an EMBL/GenBank/DDBJ whole genome shotgun (WGS) entry which is preliminary data.</text>
</comment>
<dbReference type="GO" id="GO:0000166">
    <property type="term" value="F:nucleotide binding"/>
    <property type="evidence" value="ECO:0007669"/>
    <property type="project" value="InterPro"/>
</dbReference>
<dbReference type="GO" id="GO:0006297">
    <property type="term" value="P:nucleotide-excision repair, DNA gap filling"/>
    <property type="evidence" value="ECO:0007669"/>
    <property type="project" value="TreeGrafter"/>
</dbReference>
<evidence type="ECO:0000256" key="10">
    <source>
        <dbReference type="SAM" id="MobiDB-lite"/>
    </source>
</evidence>
<protein>
    <recommendedName>
        <fullName evidence="8">DNA polymerase delta catalytic subunit</fullName>
        <ecNumber evidence="2">2.7.7.7</ecNumber>
    </recommendedName>
</protein>
<dbReference type="PANTHER" id="PTHR10322:SF23">
    <property type="entry name" value="DNA POLYMERASE DELTA CATALYTIC SUBUNIT"/>
    <property type="match status" value="1"/>
</dbReference>
<dbReference type="GO" id="GO:0008296">
    <property type="term" value="F:3'-5'-DNA exonuclease activity"/>
    <property type="evidence" value="ECO:0007669"/>
    <property type="project" value="TreeGrafter"/>
</dbReference>
<keyword evidence="7" id="KW-0238">DNA-binding</keyword>
<dbReference type="SUPFAM" id="SSF53098">
    <property type="entry name" value="Ribonuclease H-like"/>
    <property type="match status" value="1"/>
</dbReference>
<name>A0A409XPX4_PSICY</name>
<dbReference type="Proteomes" id="UP000283269">
    <property type="component" value="Unassembled WGS sequence"/>
</dbReference>
<dbReference type="InParanoid" id="A0A409XPX4"/>